<proteinExistence type="predicted"/>
<dbReference type="EMBL" id="JAGSVG010000010">
    <property type="protein sequence ID" value="MBR8129934.1"/>
    <property type="molecule type" value="Genomic_DNA"/>
</dbReference>
<comment type="caution">
    <text evidence="2">The sequence shown here is derived from an EMBL/GenBank/DDBJ whole genome shotgun (WGS) entry which is preliminary data.</text>
</comment>
<keyword evidence="1" id="KW-1133">Transmembrane helix</keyword>
<keyword evidence="1" id="KW-0472">Membrane</keyword>
<name>A0AA41E7J3_9BURK</name>
<gene>
    <name evidence="2" type="ORF">KDW93_13260</name>
</gene>
<evidence type="ECO:0000256" key="1">
    <source>
        <dbReference type="SAM" id="Phobius"/>
    </source>
</evidence>
<reference evidence="2" key="1">
    <citation type="submission" date="2021-04" db="EMBL/GenBank/DDBJ databases">
        <title>A collection of bacterial strains from the Burkholderia cepacia Research Laboratory and Repository.</title>
        <authorList>
            <person name="Lipuma J."/>
            <person name="Spilker T."/>
        </authorList>
    </citation>
    <scope>NUCLEOTIDE SEQUENCE</scope>
    <source>
        <strain evidence="2">AU36012</strain>
    </source>
</reference>
<organism evidence="2 3">
    <name type="scientific">Burkholderia ambifaria</name>
    <dbReference type="NCBI Taxonomy" id="152480"/>
    <lineage>
        <taxon>Bacteria</taxon>
        <taxon>Pseudomonadati</taxon>
        <taxon>Pseudomonadota</taxon>
        <taxon>Betaproteobacteria</taxon>
        <taxon>Burkholderiales</taxon>
        <taxon>Burkholderiaceae</taxon>
        <taxon>Burkholderia</taxon>
        <taxon>Burkholderia cepacia complex</taxon>
    </lineage>
</organism>
<dbReference type="RefSeq" id="WP_105786685.1">
    <property type="nucleotide sequence ID" value="NZ_CADERF010000004.1"/>
</dbReference>
<protein>
    <submittedName>
        <fullName evidence="2">Uncharacterized protein</fullName>
    </submittedName>
</protein>
<evidence type="ECO:0000313" key="3">
    <source>
        <dbReference type="Proteomes" id="UP000682266"/>
    </source>
</evidence>
<dbReference type="AlphaFoldDB" id="A0AA41E7J3"/>
<keyword evidence="1" id="KW-0812">Transmembrane</keyword>
<dbReference type="Proteomes" id="UP000682266">
    <property type="component" value="Unassembled WGS sequence"/>
</dbReference>
<accession>A0AA41E7J3</accession>
<feature type="transmembrane region" description="Helical" evidence="1">
    <location>
        <begin position="20"/>
        <end position="40"/>
    </location>
</feature>
<sequence>MRRCSRARGSLHFIDASTSLTLLLASVGLLVAAAVLATLIRPDAHRDASAARQASSTVD</sequence>
<evidence type="ECO:0000313" key="2">
    <source>
        <dbReference type="EMBL" id="MBR8129934.1"/>
    </source>
</evidence>